<dbReference type="GO" id="GO:0006508">
    <property type="term" value="P:proteolysis"/>
    <property type="evidence" value="ECO:0007669"/>
    <property type="project" value="InterPro"/>
</dbReference>
<dbReference type="PANTHER" id="PTHR24252:SF7">
    <property type="entry name" value="HYALIN"/>
    <property type="match status" value="1"/>
</dbReference>
<dbReference type="Pfam" id="PF00089">
    <property type="entry name" value="Trypsin"/>
    <property type="match status" value="1"/>
</dbReference>
<dbReference type="InterPro" id="IPR043504">
    <property type="entry name" value="Peptidase_S1_PA_chymotrypsin"/>
</dbReference>
<reference evidence="5 6" key="1">
    <citation type="submission" date="2015-12" db="EMBL/GenBank/DDBJ databases">
        <title>The genome of Folsomia candida.</title>
        <authorList>
            <person name="Faddeeva A."/>
            <person name="Derks M.F."/>
            <person name="Anvar Y."/>
            <person name="Smit S."/>
            <person name="Van Straalen N."/>
            <person name="Roelofs D."/>
        </authorList>
    </citation>
    <scope>NUCLEOTIDE SEQUENCE [LARGE SCALE GENOMIC DNA]</scope>
    <source>
        <strain evidence="5 6">VU population</strain>
        <tissue evidence="5">Whole body</tissue>
    </source>
</reference>
<dbReference type="InterPro" id="IPR036055">
    <property type="entry name" value="LDL_receptor-like_sf"/>
</dbReference>
<keyword evidence="6" id="KW-1185">Reference proteome</keyword>
<dbReference type="SUPFAM" id="SSF50494">
    <property type="entry name" value="Trypsin-like serine proteases"/>
    <property type="match status" value="1"/>
</dbReference>
<dbReference type="FunFam" id="2.40.10.10:FF:000068">
    <property type="entry name" value="transmembrane protease serine 2"/>
    <property type="match status" value="1"/>
</dbReference>
<accession>A0A226F3M1</accession>
<evidence type="ECO:0000313" key="6">
    <source>
        <dbReference type="Proteomes" id="UP000198287"/>
    </source>
</evidence>
<dbReference type="STRING" id="158441.A0A226F3M1"/>
<dbReference type="Gene3D" id="2.40.10.10">
    <property type="entry name" value="Trypsin-like serine proteases"/>
    <property type="match status" value="2"/>
</dbReference>
<gene>
    <name evidence="5" type="ORF">Fcan01_00455</name>
</gene>
<dbReference type="PROSITE" id="PS50240">
    <property type="entry name" value="TRYPSIN_DOM"/>
    <property type="match status" value="1"/>
</dbReference>
<evidence type="ECO:0000256" key="3">
    <source>
        <dbReference type="SAM" id="SignalP"/>
    </source>
</evidence>
<evidence type="ECO:0000256" key="1">
    <source>
        <dbReference type="ARBA" id="ARBA00023157"/>
    </source>
</evidence>
<dbReference type="SMART" id="SM00020">
    <property type="entry name" value="Tryp_SPc"/>
    <property type="match status" value="1"/>
</dbReference>
<dbReference type="GO" id="GO:0004252">
    <property type="term" value="F:serine-type endopeptidase activity"/>
    <property type="evidence" value="ECO:0007669"/>
    <property type="project" value="InterPro"/>
</dbReference>
<evidence type="ECO:0000313" key="5">
    <source>
        <dbReference type="EMBL" id="OXA63781.1"/>
    </source>
</evidence>
<dbReference type="InterPro" id="IPR002172">
    <property type="entry name" value="LDrepeatLR_classA_rpt"/>
</dbReference>
<dbReference type="Gene3D" id="4.10.400.10">
    <property type="entry name" value="Low-density Lipoprotein Receptor"/>
    <property type="match status" value="1"/>
</dbReference>
<dbReference type="CDD" id="cd00112">
    <property type="entry name" value="LDLa"/>
    <property type="match status" value="1"/>
</dbReference>
<feature type="chain" id="PRO_5013370793" evidence="3">
    <location>
        <begin position="23"/>
        <end position="368"/>
    </location>
</feature>
<dbReference type="PROSITE" id="PS00134">
    <property type="entry name" value="TRYPSIN_HIS"/>
    <property type="match status" value="1"/>
</dbReference>
<dbReference type="SMART" id="SM00192">
    <property type="entry name" value="LDLa"/>
    <property type="match status" value="1"/>
</dbReference>
<dbReference type="SUPFAM" id="SSF57424">
    <property type="entry name" value="LDL receptor-like module"/>
    <property type="match status" value="1"/>
</dbReference>
<evidence type="ECO:0000256" key="2">
    <source>
        <dbReference type="SAM" id="MobiDB-lite"/>
    </source>
</evidence>
<comment type="caution">
    <text evidence="5">The sequence shown here is derived from an EMBL/GenBank/DDBJ whole genome shotgun (WGS) entry which is preliminary data.</text>
</comment>
<dbReference type="PRINTS" id="PR00722">
    <property type="entry name" value="CHYMOTRYPSIN"/>
</dbReference>
<dbReference type="InterPro" id="IPR009003">
    <property type="entry name" value="Peptidase_S1_PA"/>
</dbReference>
<organism evidence="5 6">
    <name type="scientific">Folsomia candida</name>
    <name type="common">Springtail</name>
    <dbReference type="NCBI Taxonomy" id="158441"/>
    <lineage>
        <taxon>Eukaryota</taxon>
        <taxon>Metazoa</taxon>
        <taxon>Ecdysozoa</taxon>
        <taxon>Arthropoda</taxon>
        <taxon>Hexapoda</taxon>
        <taxon>Collembola</taxon>
        <taxon>Entomobryomorpha</taxon>
        <taxon>Isotomoidea</taxon>
        <taxon>Isotomidae</taxon>
        <taxon>Proisotominae</taxon>
        <taxon>Folsomia</taxon>
    </lineage>
</organism>
<feature type="domain" description="Peptidase S1" evidence="4">
    <location>
        <begin position="12"/>
        <end position="217"/>
    </location>
</feature>
<dbReference type="OrthoDB" id="6380398at2759"/>
<dbReference type="Proteomes" id="UP000198287">
    <property type="component" value="Unassembled WGS sequence"/>
</dbReference>
<feature type="compositionally biased region" description="Low complexity" evidence="2">
    <location>
        <begin position="275"/>
        <end position="340"/>
    </location>
</feature>
<keyword evidence="1" id="KW-1015">Disulfide bond</keyword>
<keyword evidence="3" id="KW-0732">Signal</keyword>
<dbReference type="AlphaFoldDB" id="A0A226F3M1"/>
<evidence type="ECO:0000259" key="4">
    <source>
        <dbReference type="PROSITE" id="PS50240"/>
    </source>
</evidence>
<sequence length="368" mass="41684">MSKHYLISILFIFLGIPRATDSIPGYAPYQVQMVYSSTNQPNCGATIINAFFILTAAHCLVRRGSSKMYRHPSEIRIVAGKYKTSGYDETQQVRNILEIIAHPFYDKRYLLNDIALLRVSHPLKFNRYVQPIPMAMDFRQFTGDSGSPVVCQDDSIHISSLPLGRQPSRDILCGIVSWGGPLVECMAHWNGSFRSEPWAQVFTKVSHFSDWVSHAIQGRKIESHFLCKSNLQYVYKFEKCNSHVDCEDGSDEMDCEIQDEYEYEYETVTENFPKTTTPPTENIPSTTTPITESLPTTTTPTTENMPTTTTENLPTTMTTPITEADPTTTTPTAENYPTTTTEKVTRATPMYQIIDLDDFDLSFANWKV</sequence>
<proteinExistence type="predicted"/>
<name>A0A226F3M1_FOLCA</name>
<dbReference type="PANTHER" id="PTHR24252">
    <property type="entry name" value="ACROSIN-RELATED"/>
    <property type="match status" value="1"/>
</dbReference>
<feature type="region of interest" description="Disordered" evidence="2">
    <location>
        <begin position="271"/>
        <end position="340"/>
    </location>
</feature>
<dbReference type="InterPro" id="IPR001254">
    <property type="entry name" value="Trypsin_dom"/>
</dbReference>
<dbReference type="InterPro" id="IPR018114">
    <property type="entry name" value="TRYPSIN_HIS"/>
</dbReference>
<protein>
    <submittedName>
        <fullName evidence="5">Coagulation factor IX</fullName>
    </submittedName>
</protein>
<dbReference type="EMBL" id="LNIX01000001">
    <property type="protein sequence ID" value="OXA63781.1"/>
    <property type="molecule type" value="Genomic_DNA"/>
</dbReference>
<feature type="signal peptide" evidence="3">
    <location>
        <begin position="1"/>
        <end position="22"/>
    </location>
</feature>
<dbReference type="InterPro" id="IPR001314">
    <property type="entry name" value="Peptidase_S1A"/>
</dbReference>